<dbReference type="AlphaFoldDB" id="A0A7V6U269"/>
<evidence type="ECO:0000313" key="4">
    <source>
        <dbReference type="Proteomes" id="UP000551563"/>
    </source>
</evidence>
<protein>
    <submittedName>
        <fullName evidence="3">Catalase</fullName>
    </submittedName>
</protein>
<evidence type="ECO:0000259" key="2">
    <source>
        <dbReference type="Pfam" id="PF18417"/>
    </source>
</evidence>
<dbReference type="InterPro" id="IPR041168">
    <property type="entry name" value="LodA_N"/>
</dbReference>
<organism evidence="3 4">
    <name type="scientific">Brucella intermedia</name>
    <dbReference type="NCBI Taxonomy" id="94625"/>
    <lineage>
        <taxon>Bacteria</taxon>
        <taxon>Pseudomonadati</taxon>
        <taxon>Pseudomonadota</taxon>
        <taxon>Alphaproteobacteria</taxon>
        <taxon>Hyphomicrobiales</taxon>
        <taxon>Brucellaceae</taxon>
        <taxon>Brucella/Ochrobactrum group</taxon>
        <taxon>Brucella</taxon>
    </lineage>
</organism>
<dbReference type="InterPro" id="IPR041173">
    <property type="entry name" value="LodA_C"/>
</dbReference>
<dbReference type="InterPro" id="IPR033798">
    <property type="entry name" value="LodA-like"/>
</dbReference>
<dbReference type="CDD" id="cd14731">
    <property type="entry name" value="LodA_like_1"/>
    <property type="match status" value="1"/>
</dbReference>
<feature type="domain" description="L-lysine epsilon oxidase C-terminal" evidence="2">
    <location>
        <begin position="781"/>
        <end position="922"/>
    </location>
</feature>
<evidence type="ECO:0000259" key="1">
    <source>
        <dbReference type="Pfam" id="PF17990"/>
    </source>
</evidence>
<evidence type="ECO:0000313" key="3">
    <source>
        <dbReference type="EMBL" id="HHV70785.1"/>
    </source>
</evidence>
<dbReference type="EMBL" id="DUMN01000706">
    <property type="protein sequence ID" value="HHV70785.1"/>
    <property type="molecule type" value="Genomic_DNA"/>
</dbReference>
<dbReference type="Pfam" id="PF17990">
    <property type="entry name" value="LodA_N"/>
    <property type="match status" value="1"/>
</dbReference>
<dbReference type="SUPFAM" id="SSF56634">
    <property type="entry name" value="Heme-dependent catalase-like"/>
    <property type="match status" value="1"/>
</dbReference>
<dbReference type="GO" id="GO:0020037">
    <property type="term" value="F:heme binding"/>
    <property type="evidence" value="ECO:0007669"/>
    <property type="project" value="InterPro"/>
</dbReference>
<dbReference type="InterPro" id="IPR020835">
    <property type="entry name" value="Catalase_sf"/>
</dbReference>
<reference evidence="3 4" key="1">
    <citation type="journal article" date="2020" name="Biotechnol. Biofuels">
        <title>New insights from the biogas microbiome by comprehensive genome-resolved metagenomics of nearly 1600 species originating from multiple anaerobic digesters.</title>
        <authorList>
            <person name="Campanaro S."/>
            <person name="Treu L."/>
            <person name="Rodriguez-R L.M."/>
            <person name="Kovalovszki A."/>
            <person name="Ziels R.M."/>
            <person name="Maus I."/>
            <person name="Zhu X."/>
            <person name="Kougias P.G."/>
            <person name="Basile A."/>
            <person name="Luo G."/>
            <person name="Schluter A."/>
            <person name="Konstantinidis K.T."/>
            <person name="Angelidaki I."/>
        </authorList>
    </citation>
    <scope>NUCLEOTIDE SEQUENCE [LARGE SCALE GENOMIC DNA]</scope>
    <source>
        <strain evidence="3">AS04akNAM_66</strain>
    </source>
</reference>
<dbReference type="Pfam" id="PF18417">
    <property type="entry name" value="LodA_C"/>
    <property type="match status" value="1"/>
</dbReference>
<comment type="caution">
    <text evidence="3">The sequence shown here is derived from an EMBL/GenBank/DDBJ whole genome shotgun (WGS) entry which is preliminary data.</text>
</comment>
<gene>
    <name evidence="3" type="ORF">GXX48_24640</name>
</gene>
<proteinExistence type="predicted"/>
<feature type="domain" description="L-Lysine epsilon oxidase N-terminal" evidence="1">
    <location>
        <begin position="414"/>
        <end position="642"/>
    </location>
</feature>
<dbReference type="Proteomes" id="UP000551563">
    <property type="component" value="Unassembled WGS sequence"/>
</dbReference>
<dbReference type="Gene3D" id="2.40.180.10">
    <property type="entry name" value="Catalase core domain"/>
    <property type="match status" value="1"/>
</dbReference>
<accession>A0A7V6U269</accession>
<sequence>MARYKYDYKSQTYTMDNDLTADMKTIVDGFIYNKQYKNFQNGQTPGRRGAFIKTHGGVSAKFTISHDALDPNDQHVALLKKGLFAQEAQYDAWVRFGSDINFGESDRNSTIGCSIKLFNVPGLNVLDYPPSQDSPSQRTTVDFPLQNYQVFFASDAKQMAGYMAAKASGTLKDFRNRPENAALNEIINGMIASDPSSALTETYWSCVPFILGIPESNGFTSYCKYILSPRANQTTLPTKDKTDPGFLRADLIDNLKAAPYIFDFYIHLHTSPYQSVENASDNWMDPNNPDGPETEPFKTNDSKNIYKIGTLEIQQQDMAQRGQDDYIESLAFNPWRTLPDNVPYGEIALARRISYEIAAKSRRDLNGQSVGEPVSPRPPAFNDAAYNAPEHDTPWSDVSSAVQPDTEIVRVAIHPGIGVARVGNSKLEGDSWIRGEDDYADIYIGPETDTPPPMPLEKIRDESGRIKRQAARFRLYGFNAKGDVVKEILPGNGVNVTWKVTLANRKAQWFTADHAWDTAFFASEEHKPSGVRNPKVEDRASLAITPEPMIITGKSQRSAPMTGKFLTEEVSLGELRTDSEGRLLVLGGTGLAGSPYPNNPVIDGNEGYFNNAVGWYDDIADGPVHAEVTINGKTYDADPAWVFSAPPNYAPDIIGFRTLYELLEEVHTEAGMLPMPKQVSFMEHILPCLQRLSSLSWVNKGFYELFAPGKEYDFTDQNLIDKLKTPKTSGLDPHKEKRREIFSKFHSPYEDKCDPHQWPLLYGDSFGEVGDDETSHLLNINNPQDVFSLSYIRYSWFKKWADGDFVTGLPSPIYASFDNVPINDQPAMLDKAALHFCLADAFHPGCELTWPVRQASIYRAPFRIREANADEIDVPEQHEQFEYMAAHTPDRGLGAQPPGGLTRWMALPWHGDTARCRAGYDADNPANYGEYTPAYWPARVPNHVLTFQDYLTVISRQSPTDRMAAFENRKKWWRSLSSNSDSREPGEAEQQMQYMIHNFDKMGIVLQKEGPTDLENVPDKIYVEHIAE</sequence>
<name>A0A7V6U269_9HYPH</name>